<keyword evidence="2 4" id="KW-0238">DNA-binding</keyword>
<dbReference type="InterPro" id="IPR011075">
    <property type="entry name" value="TetR_C"/>
</dbReference>
<evidence type="ECO:0000256" key="2">
    <source>
        <dbReference type="ARBA" id="ARBA00023125"/>
    </source>
</evidence>
<dbReference type="Pfam" id="PF00440">
    <property type="entry name" value="TetR_N"/>
    <property type="match status" value="1"/>
</dbReference>
<evidence type="ECO:0000256" key="3">
    <source>
        <dbReference type="ARBA" id="ARBA00023163"/>
    </source>
</evidence>
<name>A0A840NGI3_9PSEU</name>
<evidence type="ECO:0000256" key="4">
    <source>
        <dbReference type="PROSITE-ProRule" id="PRU00335"/>
    </source>
</evidence>
<keyword evidence="7" id="KW-1185">Reference proteome</keyword>
<dbReference type="InterPro" id="IPR036271">
    <property type="entry name" value="Tet_transcr_reg_TetR-rel_C_sf"/>
</dbReference>
<organism evidence="6 7">
    <name type="scientific">Saccharopolyspora gloriosae</name>
    <dbReference type="NCBI Taxonomy" id="455344"/>
    <lineage>
        <taxon>Bacteria</taxon>
        <taxon>Bacillati</taxon>
        <taxon>Actinomycetota</taxon>
        <taxon>Actinomycetes</taxon>
        <taxon>Pseudonocardiales</taxon>
        <taxon>Pseudonocardiaceae</taxon>
        <taxon>Saccharopolyspora</taxon>
    </lineage>
</organism>
<dbReference type="Proteomes" id="UP000580474">
    <property type="component" value="Unassembled WGS sequence"/>
</dbReference>
<dbReference type="Pfam" id="PF16925">
    <property type="entry name" value="TetR_C_13"/>
    <property type="match status" value="1"/>
</dbReference>
<dbReference type="PROSITE" id="PS50977">
    <property type="entry name" value="HTH_TETR_2"/>
    <property type="match status" value="1"/>
</dbReference>
<dbReference type="AlphaFoldDB" id="A0A840NGI3"/>
<evidence type="ECO:0000313" key="6">
    <source>
        <dbReference type="EMBL" id="MBB5071010.1"/>
    </source>
</evidence>
<feature type="DNA-binding region" description="H-T-H motif" evidence="4">
    <location>
        <begin position="42"/>
        <end position="61"/>
    </location>
</feature>
<gene>
    <name evidence="6" type="ORF">BJ969_004098</name>
</gene>
<evidence type="ECO:0000259" key="5">
    <source>
        <dbReference type="PROSITE" id="PS50977"/>
    </source>
</evidence>
<proteinExistence type="predicted"/>
<dbReference type="InterPro" id="IPR001647">
    <property type="entry name" value="HTH_TetR"/>
</dbReference>
<feature type="domain" description="HTH tetR-type" evidence="5">
    <location>
        <begin position="19"/>
        <end position="79"/>
    </location>
</feature>
<protein>
    <submittedName>
        <fullName evidence="6">AcrR family transcriptional regulator</fullName>
    </submittedName>
</protein>
<dbReference type="PRINTS" id="PR00455">
    <property type="entry name" value="HTHTETR"/>
</dbReference>
<comment type="caution">
    <text evidence="6">The sequence shown here is derived from an EMBL/GenBank/DDBJ whole genome shotgun (WGS) entry which is preliminary data.</text>
</comment>
<dbReference type="PANTHER" id="PTHR47506">
    <property type="entry name" value="TRANSCRIPTIONAL REGULATORY PROTEIN"/>
    <property type="match status" value="1"/>
</dbReference>
<dbReference type="RefSeq" id="WP_343071508.1">
    <property type="nucleotide sequence ID" value="NZ_JACHIV010000001.1"/>
</dbReference>
<dbReference type="SUPFAM" id="SSF46689">
    <property type="entry name" value="Homeodomain-like"/>
    <property type="match status" value="1"/>
</dbReference>
<accession>A0A840NGI3</accession>
<dbReference type="GO" id="GO:0003677">
    <property type="term" value="F:DNA binding"/>
    <property type="evidence" value="ECO:0007669"/>
    <property type="project" value="UniProtKB-UniRule"/>
</dbReference>
<evidence type="ECO:0000256" key="1">
    <source>
        <dbReference type="ARBA" id="ARBA00023015"/>
    </source>
</evidence>
<evidence type="ECO:0000313" key="7">
    <source>
        <dbReference type="Proteomes" id="UP000580474"/>
    </source>
</evidence>
<dbReference type="InterPro" id="IPR009057">
    <property type="entry name" value="Homeodomain-like_sf"/>
</dbReference>
<keyword evidence="1" id="KW-0805">Transcription regulation</keyword>
<sequence>MVDEARASAKPKRLTAKGAATRERIVRSAAELMHEQGVESTSLDDVIAVSGTGRSQLYHYFADKSEIVDAVVEFQIGQVLGAQEHLLRNATSMSGLDRWRDAIVTATRSRKGSHGCPIGSLSSALSDSSETARLAIARGFDRWEGELHAGLRHMRQTGELAQEADPAALATGLLAALQGGYLLAQARRDASSMQIALDTALDHIRSFTR</sequence>
<dbReference type="Gene3D" id="1.10.357.10">
    <property type="entry name" value="Tetracycline Repressor, domain 2"/>
    <property type="match status" value="1"/>
</dbReference>
<reference evidence="6 7" key="1">
    <citation type="submission" date="2020-08" db="EMBL/GenBank/DDBJ databases">
        <title>Sequencing the genomes of 1000 actinobacteria strains.</title>
        <authorList>
            <person name="Klenk H.-P."/>
        </authorList>
    </citation>
    <scope>NUCLEOTIDE SEQUENCE [LARGE SCALE GENOMIC DNA]</scope>
    <source>
        <strain evidence="6 7">DSM 45582</strain>
    </source>
</reference>
<dbReference type="PANTHER" id="PTHR47506:SF1">
    <property type="entry name" value="HTH-TYPE TRANSCRIPTIONAL REGULATOR YJDC"/>
    <property type="match status" value="1"/>
</dbReference>
<dbReference type="SUPFAM" id="SSF48498">
    <property type="entry name" value="Tetracyclin repressor-like, C-terminal domain"/>
    <property type="match status" value="1"/>
</dbReference>
<keyword evidence="3" id="KW-0804">Transcription</keyword>
<dbReference type="EMBL" id="JACHIV010000001">
    <property type="protein sequence ID" value="MBB5071010.1"/>
    <property type="molecule type" value="Genomic_DNA"/>
</dbReference>